<evidence type="ECO:0000256" key="4">
    <source>
        <dbReference type="PROSITE-ProRule" id="PRU00510"/>
    </source>
</evidence>
<name>A0ABY0IGD2_9BACT</name>
<dbReference type="SUPFAM" id="SSF109635">
    <property type="entry name" value="DnaK suppressor protein DksA, alpha-hairpin domain"/>
    <property type="match status" value="1"/>
</dbReference>
<dbReference type="RefSeq" id="WP_115363100.1">
    <property type="nucleotide sequence ID" value="NZ_QDKL01000003.1"/>
</dbReference>
<dbReference type="Pfam" id="PF21157">
    <property type="entry name" value="DksA_N"/>
    <property type="match status" value="1"/>
</dbReference>
<dbReference type="Gene3D" id="1.20.120.910">
    <property type="entry name" value="DksA, coiled-coil domain"/>
    <property type="match status" value="1"/>
</dbReference>
<keyword evidence="1" id="KW-0479">Metal-binding</keyword>
<dbReference type="EMBL" id="QDKL01000003">
    <property type="protein sequence ID" value="RZF20866.1"/>
    <property type="molecule type" value="Genomic_DNA"/>
</dbReference>
<evidence type="ECO:0000313" key="8">
    <source>
        <dbReference type="Proteomes" id="UP000443582"/>
    </source>
</evidence>
<dbReference type="Pfam" id="PF01258">
    <property type="entry name" value="zf-dskA_traR"/>
    <property type="match status" value="1"/>
</dbReference>
<keyword evidence="2" id="KW-0863">Zinc-finger</keyword>
<evidence type="ECO:0000256" key="1">
    <source>
        <dbReference type="ARBA" id="ARBA00022723"/>
    </source>
</evidence>
<evidence type="ECO:0000256" key="3">
    <source>
        <dbReference type="ARBA" id="ARBA00022833"/>
    </source>
</evidence>
<dbReference type="InterPro" id="IPR000962">
    <property type="entry name" value="Znf_DskA_TraR"/>
</dbReference>
<dbReference type="Proteomes" id="UP000443582">
    <property type="component" value="Unassembled WGS sequence"/>
</dbReference>
<evidence type="ECO:0000313" key="7">
    <source>
        <dbReference type="EMBL" id="RZF20866.1"/>
    </source>
</evidence>
<sequence length="143" mass="16524">MKRANSYLSDKQIAALKDALLADKERILNKNSEKEQYCMDKNELLDPLDEAVANVQTSQEIRFRNRENFYVKKINKALQKIEKGEYGLCDECDIEIGYDRLMARNTAELCIACKEEAEHEEKSNVYLKRSKSLGKTIAEIGKR</sequence>
<gene>
    <name evidence="7" type="ORF">DAY19_12850</name>
</gene>
<feature type="zinc finger region" description="dksA C4-type" evidence="4">
    <location>
        <begin position="89"/>
        <end position="113"/>
    </location>
</feature>
<evidence type="ECO:0000259" key="5">
    <source>
        <dbReference type="Pfam" id="PF01258"/>
    </source>
</evidence>
<accession>A0ABY0IGD2</accession>
<keyword evidence="8" id="KW-1185">Reference proteome</keyword>
<evidence type="ECO:0008006" key="9">
    <source>
        <dbReference type="Google" id="ProtNLM"/>
    </source>
</evidence>
<comment type="caution">
    <text evidence="7">The sequence shown here is derived from an EMBL/GenBank/DDBJ whole genome shotgun (WGS) entry which is preliminary data.</text>
</comment>
<dbReference type="SUPFAM" id="SSF57716">
    <property type="entry name" value="Glucocorticoid receptor-like (DNA-binding domain)"/>
    <property type="match status" value="1"/>
</dbReference>
<dbReference type="PROSITE" id="PS51128">
    <property type="entry name" value="ZF_DKSA_2"/>
    <property type="match status" value="1"/>
</dbReference>
<dbReference type="PANTHER" id="PTHR33823">
    <property type="entry name" value="RNA POLYMERASE-BINDING TRANSCRIPTION FACTOR DKSA-RELATED"/>
    <property type="match status" value="1"/>
</dbReference>
<dbReference type="InterPro" id="IPR037187">
    <property type="entry name" value="DnaK_N"/>
</dbReference>
<keyword evidence="3" id="KW-0862">Zinc</keyword>
<reference evidence="8" key="1">
    <citation type="journal article" date="2019" name="Int. J. Syst. Evol. Microbiol.">
        <title>Halobacteriovorax valvorus sp. nov., a novel prokaryotic predator isolated from coastal seawater of China.</title>
        <authorList>
            <person name="Chen M.-X."/>
        </authorList>
    </citation>
    <scope>NUCLEOTIDE SEQUENCE [LARGE SCALE GENOMIC DNA]</scope>
    <source>
        <strain evidence="8">BL9</strain>
    </source>
</reference>
<dbReference type="InterPro" id="IPR048489">
    <property type="entry name" value="DksA_N"/>
</dbReference>
<dbReference type="PANTHER" id="PTHR33823:SF2">
    <property type="entry name" value="RNA POLYMERASE-BINDING TRANSCRIPTION FACTOR DKSA"/>
    <property type="match status" value="1"/>
</dbReference>
<protein>
    <recommendedName>
        <fullName evidence="9">DksA C4-type domain-containing protein</fullName>
    </recommendedName>
</protein>
<feature type="domain" description="Zinc finger DksA/TraR C4-type" evidence="5">
    <location>
        <begin position="84"/>
        <end position="119"/>
    </location>
</feature>
<proteinExistence type="predicted"/>
<organism evidence="7 8">
    <name type="scientific">Halobacteriovorax vibrionivorans</name>
    <dbReference type="NCBI Taxonomy" id="2152716"/>
    <lineage>
        <taxon>Bacteria</taxon>
        <taxon>Pseudomonadati</taxon>
        <taxon>Bdellovibrionota</taxon>
        <taxon>Bacteriovoracia</taxon>
        <taxon>Bacteriovoracales</taxon>
        <taxon>Halobacteriovoraceae</taxon>
        <taxon>Halobacteriovorax</taxon>
    </lineage>
</organism>
<evidence type="ECO:0000259" key="6">
    <source>
        <dbReference type="Pfam" id="PF21157"/>
    </source>
</evidence>
<evidence type="ECO:0000256" key="2">
    <source>
        <dbReference type="ARBA" id="ARBA00022771"/>
    </source>
</evidence>
<feature type="domain" description="DnaK suppressor protein DksA N-terminal" evidence="6">
    <location>
        <begin position="12"/>
        <end position="81"/>
    </location>
</feature>